<keyword evidence="2" id="KW-1185">Reference proteome</keyword>
<dbReference type="PANTHER" id="PTHR33116">
    <property type="entry name" value="REVERSE TRANSCRIPTASE ZINC-BINDING DOMAIN-CONTAINING PROTEIN-RELATED-RELATED"/>
    <property type="match status" value="1"/>
</dbReference>
<dbReference type="EMBL" id="JACGWL010000005">
    <property type="protein sequence ID" value="KAK4401746.1"/>
    <property type="molecule type" value="Genomic_DNA"/>
</dbReference>
<gene>
    <name evidence="1" type="ORF">Sango_0915300</name>
</gene>
<name>A0AAE1WYF6_9LAMI</name>
<dbReference type="Proteomes" id="UP001289374">
    <property type="component" value="Unassembled WGS sequence"/>
</dbReference>
<dbReference type="AlphaFoldDB" id="A0AAE1WYF6"/>
<dbReference type="PANTHER" id="PTHR33116:SF86">
    <property type="entry name" value="REVERSE TRANSCRIPTASE DOMAIN-CONTAINING PROTEIN"/>
    <property type="match status" value="1"/>
</dbReference>
<proteinExistence type="predicted"/>
<reference evidence="1" key="1">
    <citation type="submission" date="2020-06" db="EMBL/GenBank/DDBJ databases">
        <authorList>
            <person name="Li T."/>
            <person name="Hu X."/>
            <person name="Zhang T."/>
            <person name="Song X."/>
            <person name="Zhang H."/>
            <person name="Dai N."/>
            <person name="Sheng W."/>
            <person name="Hou X."/>
            <person name="Wei L."/>
        </authorList>
    </citation>
    <scope>NUCLEOTIDE SEQUENCE</scope>
    <source>
        <strain evidence="1">K16</strain>
        <tissue evidence="1">Leaf</tissue>
    </source>
</reference>
<reference evidence="1" key="2">
    <citation type="journal article" date="2024" name="Plant">
        <title>Genomic evolution and insights into agronomic trait innovations of Sesamum species.</title>
        <authorList>
            <person name="Miao H."/>
            <person name="Wang L."/>
            <person name="Qu L."/>
            <person name="Liu H."/>
            <person name="Sun Y."/>
            <person name="Le M."/>
            <person name="Wang Q."/>
            <person name="Wei S."/>
            <person name="Zheng Y."/>
            <person name="Lin W."/>
            <person name="Duan Y."/>
            <person name="Cao H."/>
            <person name="Xiong S."/>
            <person name="Wang X."/>
            <person name="Wei L."/>
            <person name="Li C."/>
            <person name="Ma Q."/>
            <person name="Ju M."/>
            <person name="Zhao R."/>
            <person name="Li G."/>
            <person name="Mu C."/>
            <person name="Tian Q."/>
            <person name="Mei H."/>
            <person name="Zhang T."/>
            <person name="Gao T."/>
            <person name="Zhang H."/>
        </authorList>
    </citation>
    <scope>NUCLEOTIDE SEQUENCE</scope>
    <source>
        <strain evidence="1">K16</strain>
    </source>
</reference>
<comment type="caution">
    <text evidence="1">The sequence shown here is derived from an EMBL/GenBank/DDBJ whole genome shotgun (WGS) entry which is preliminary data.</text>
</comment>
<sequence length="351" mass="39331">MLSRAWKGILIKAVLQAIPTYAMGVFRLPVGVISDIQSLCADFWWHNRGQRKVRWIAWAKLCSRSLSGGLGFWELRAFNQAMLAKQCWHILTNPTSFLGCLLKAWYFPHSSFLDAQLTSQPSLTWRSLLSARPLLTAGIRWQVGSGSSIRVWGSPWIPRPTSFRSITPVAVHEPNLLVSELVDDESGEWKVSRLREIFLPIDIETILSIPLGRTIQPDLIVWHYMKDGRFSIRSAYHLARSLKEGTSSSKETQPWSFLWAATVPQKNRNGDMMEGKHQHAEALVAGVSRYFVEFQRASGSRRVGIGLDGVASWKPPEAGWVKVNYDGALFADGKERGVGVVARSEIGDCVA</sequence>
<evidence type="ECO:0000313" key="2">
    <source>
        <dbReference type="Proteomes" id="UP001289374"/>
    </source>
</evidence>
<evidence type="ECO:0000313" key="1">
    <source>
        <dbReference type="EMBL" id="KAK4401746.1"/>
    </source>
</evidence>
<accession>A0AAE1WYF6</accession>
<organism evidence="1 2">
    <name type="scientific">Sesamum angolense</name>
    <dbReference type="NCBI Taxonomy" id="2727404"/>
    <lineage>
        <taxon>Eukaryota</taxon>
        <taxon>Viridiplantae</taxon>
        <taxon>Streptophyta</taxon>
        <taxon>Embryophyta</taxon>
        <taxon>Tracheophyta</taxon>
        <taxon>Spermatophyta</taxon>
        <taxon>Magnoliopsida</taxon>
        <taxon>eudicotyledons</taxon>
        <taxon>Gunneridae</taxon>
        <taxon>Pentapetalae</taxon>
        <taxon>asterids</taxon>
        <taxon>lamiids</taxon>
        <taxon>Lamiales</taxon>
        <taxon>Pedaliaceae</taxon>
        <taxon>Sesamum</taxon>
    </lineage>
</organism>
<protein>
    <submittedName>
        <fullName evidence="1">Uncharacterized protein</fullName>
    </submittedName>
</protein>